<reference evidence="1 2" key="1">
    <citation type="journal article" date="2018" name="Front. Plant Sci.">
        <title>Red Clover (Trifolium pratense) and Zigzag Clover (T. medium) - A Picture of Genomic Similarities and Differences.</title>
        <authorList>
            <person name="Dluhosova J."/>
            <person name="Istvanek J."/>
            <person name="Nedelnik J."/>
            <person name="Repkova J."/>
        </authorList>
    </citation>
    <scope>NUCLEOTIDE SEQUENCE [LARGE SCALE GENOMIC DNA]</scope>
    <source>
        <strain evidence="2">cv. 10/8</strain>
        <tissue evidence="1">Leaf</tissue>
    </source>
</reference>
<organism evidence="1 2">
    <name type="scientific">Trifolium medium</name>
    <dbReference type="NCBI Taxonomy" id="97028"/>
    <lineage>
        <taxon>Eukaryota</taxon>
        <taxon>Viridiplantae</taxon>
        <taxon>Streptophyta</taxon>
        <taxon>Embryophyta</taxon>
        <taxon>Tracheophyta</taxon>
        <taxon>Spermatophyta</taxon>
        <taxon>Magnoliopsida</taxon>
        <taxon>eudicotyledons</taxon>
        <taxon>Gunneridae</taxon>
        <taxon>Pentapetalae</taxon>
        <taxon>rosids</taxon>
        <taxon>fabids</taxon>
        <taxon>Fabales</taxon>
        <taxon>Fabaceae</taxon>
        <taxon>Papilionoideae</taxon>
        <taxon>50 kb inversion clade</taxon>
        <taxon>NPAAA clade</taxon>
        <taxon>Hologalegina</taxon>
        <taxon>IRL clade</taxon>
        <taxon>Trifolieae</taxon>
        <taxon>Trifolium</taxon>
    </lineage>
</organism>
<protein>
    <submittedName>
        <fullName evidence="1">Nucleolin 2-like</fullName>
    </submittedName>
</protein>
<keyword evidence="2" id="KW-1185">Reference proteome</keyword>
<evidence type="ECO:0000313" key="2">
    <source>
        <dbReference type="Proteomes" id="UP000265520"/>
    </source>
</evidence>
<dbReference type="Proteomes" id="UP000265520">
    <property type="component" value="Unassembled WGS sequence"/>
</dbReference>
<comment type="caution">
    <text evidence="1">The sequence shown here is derived from an EMBL/GenBank/DDBJ whole genome shotgun (WGS) entry which is preliminary data.</text>
</comment>
<name>A0A392SWM3_9FABA</name>
<evidence type="ECO:0000313" key="1">
    <source>
        <dbReference type="EMBL" id="MCI52827.1"/>
    </source>
</evidence>
<feature type="non-terminal residue" evidence="1">
    <location>
        <position position="37"/>
    </location>
</feature>
<dbReference type="AlphaFoldDB" id="A0A392SWM3"/>
<dbReference type="PANTHER" id="PTHR47422">
    <property type="entry name" value="DNAJ HEAT SHOCK N-TERMINAL DOMAIN-CONTAINING PROTEIN"/>
    <property type="match status" value="1"/>
</dbReference>
<dbReference type="PANTHER" id="PTHR47422:SF1">
    <property type="entry name" value="DNAJ HEAT SHOCK N-TERMINAL DOMAIN-CONTAINING PROTEIN"/>
    <property type="match status" value="1"/>
</dbReference>
<dbReference type="EMBL" id="LXQA010453432">
    <property type="protein sequence ID" value="MCI52827.1"/>
    <property type="molecule type" value="Genomic_DNA"/>
</dbReference>
<proteinExistence type="predicted"/>
<sequence length="37" mass="4204">MVGGISMEGDEELLAQTEVKVEPTRDEWMTTLPPERK</sequence>
<accession>A0A392SWM3</accession>